<evidence type="ECO:0000313" key="1">
    <source>
        <dbReference type="EMBL" id="MFC5680482.1"/>
    </source>
</evidence>
<sequence>MIHFRNLITVEQGSKDEFDFYITSIDASDLIVNSNVERLSEGKGVQRYLNEQRTLDIAKFCQQNDAIFPTPIIVSLNTDFVNQENKNEGKLSVWSASEAKNKLDGDLVPFSIIDGQHRLAGIEKYFETNKENQKKFMLPLIIYKDASIESSAKIFVTINANQRSVDRSTISQLFGVIYKNSSLYTVESFASTVVNSLNSSDISPFYHRIKMLGRKTNKHEFISQGTVAKKIIDRISSNIQEDNLNIEKGQKLTEGDSSKIFREYFRKNTPESVTEFMINYFSAFEIAFSSVWDNEDLLTKKAVGFSSLMNFFTSLHLKYKFQKFNEVLNFFEKYSNEKIENELQQIFSKNRGSSESVAKQISDHLNNIFQLNDEFDINS</sequence>
<organism evidence="1 2">
    <name type="scientific">Streptococcus downii</name>
    <dbReference type="NCBI Taxonomy" id="1968889"/>
    <lineage>
        <taxon>Bacteria</taxon>
        <taxon>Bacillati</taxon>
        <taxon>Bacillota</taxon>
        <taxon>Bacilli</taxon>
        <taxon>Lactobacillales</taxon>
        <taxon>Streptococcaceae</taxon>
        <taxon>Streptococcus</taxon>
    </lineage>
</organism>
<dbReference type="RefSeq" id="WP_132972717.1">
    <property type="nucleotide sequence ID" value="NZ_JBHSOK010000006.1"/>
</dbReference>
<dbReference type="Pfam" id="PF14072">
    <property type="entry name" value="DndB"/>
    <property type="match status" value="1"/>
</dbReference>
<comment type="caution">
    <text evidence="1">The sequence shown here is derived from an EMBL/GenBank/DDBJ whole genome shotgun (WGS) entry which is preliminary data.</text>
</comment>
<dbReference type="InterPro" id="IPR017601">
    <property type="entry name" value="DGQHR-contain_dom"/>
</dbReference>
<evidence type="ECO:0000313" key="2">
    <source>
        <dbReference type="Proteomes" id="UP001596069"/>
    </source>
</evidence>
<accession>A0ABW0Y5B2</accession>
<keyword evidence="2" id="KW-1185">Reference proteome</keyword>
<dbReference type="InterPro" id="IPR017642">
    <property type="entry name" value="DNA_S_mod_DndB"/>
</dbReference>
<gene>
    <name evidence="1" type="ORF">ACFPTW_04160</name>
</gene>
<dbReference type="CDD" id="cd16413">
    <property type="entry name" value="DGQHR_domain"/>
    <property type="match status" value="1"/>
</dbReference>
<dbReference type="NCBIfam" id="TIGR03187">
    <property type="entry name" value="DGQHR"/>
    <property type="match status" value="1"/>
</dbReference>
<protein>
    <submittedName>
        <fullName evidence="1">DGQHR domain-containing protein</fullName>
    </submittedName>
</protein>
<name>A0ABW0Y5B2_9STRE</name>
<dbReference type="EMBL" id="JBHSOK010000006">
    <property type="protein sequence ID" value="MFC5680482.1"/>
    <property type="molecule type" value="Genomic_DNA"/>
</dbReference>
<dbReference type="Proteomes" id="UP001596069">
    <property type="component" value="Unassembled WGS sequence"/>
</dbReference>
<reference evidence="2" key="1">
    <citation type="journal article" date="2019" name="Int. J. Syst. Evol. Microbiol.">
        <title>The Global Catalogue of Microorganisms (GCM) 10K type strain sequencing project: providing services to taxonomists for standard genome sequencing and annotation.</title>
        <authorList>
            <consortium name="The Broad Institute Genomics Platform"/>
            <consortium name="The Broad Institute Genome Sequencing Center for Infectious Disease"/>
            <person name="Wu L."/>
            <person name="Ma J."/>
        </authorList>
    </citation>
    <scope>NUCLEOTIDE SEQUENCE [LARGE SCALE GENOMIC DNA]</scope>
    <source>
        <strain evidence="2">FCH23</strain>
    </source>
</reference>
<proteinExistence type="predicted"/>